<dbReference type="STRING" id="543379.A0A232FDZ7"/>
<reference evidence="2 3" key="1">
    <citation type="journal article" date="2017" name="Curr. Biol.">
        <title>The Evolution of Venom by Co-option of Single-Copy Genes.</title>
        <authorList>
            <person name="Martinson E.O."/>
            <person name="Mrinalini"/>
            <person name="Kelkar Y.D."/>
            <person name="Chang C.H."/>
            <person name="Werren J.H."/>
        </authorList>
    </citation>
    <scope>NUCLEOTIDE SEQUENCE [LARGE SCALE GENOMIC DNA]</scope>
    <source>
        <strain evidence="2 3">Alberta</strain>
        <tissue evidence="2">Whole body</tissue>
    </source>
</reference>
<feature type="chain" id="PRO_5012850600" evidence="1">
    <location>
        <begin position="17"/>
        <end position="101"/>
    </location>
</feature>
<protein>
    <submittedName>
        <fullName evidence="2">Uncharacterized protein</fullName>
    </submittedName>
</protein>
<comment type="caution">
    <text evidence="2">The sequence shown here is derived from an EMBL/GenBank/DDBJ whole genome shotgun (WGS) entry which is preliminary data.</text>
</comment>
<dbReference type="EMBL" id="NNAY01000386">
    <property type="protein sequence ID" value="OXU28750.1"/>
    <property type="molecule type" value="Genomic_DNA"/>
</dbReference>
<evidence type="ECO:0000313" key="2">
    <source>
        <dbReference type="EMBL" id="OXU28750.1"/>
    </source>
</evidence>
<proteinExistence type="predicted"/>
<organism evidence="2 3">
    <name type="scientific">Trichomalopsis sarcophagae</name>
    <dbReference type="NCBI Taxonomy" id="543379"/>
    <lineage>
        <taxon>Eukaryota</taxon>
        <taxon>Metazoa</taxon>
        <taxon>Ecdysozoa</taxon>
        <taxon>Arthropoda</taxon>
        <taxon>Hexapoda</taxon>
        <taxon>Insecta</taxon>
        <taxon>Pterygota</taxon>
        <taxon>Neoptera</taxon>
        <taxon>Endopterygota</taxon>
        <taxon>Hymenoptera</taxon>
        <taxon>Apocrita</taxon>
        <taxon>Proctotrupomorpha</taxon>
        <taxon>Chalcidoidea</taxon>
        <taxon>Pteromalidae</taxon>
        <taxon>Pteromalinae</taxon>
        <taxon>Trichomalopsis</taxon>
    </lineage>
</organism>
<evidence type="ECO:0000256" key="1">
    <source>
        <dbReference type="SAM" id="SignalP"/>
    </source>
</evidence>
<keyword evidence="3" id="KW-1185">Reference proteome</keyword>
<gene>
    <name evidence="2" type="ORF">TSAR_006185</name>
</gene>
<dbReference type="Proteomes" id="UP000215335">
    <property type="component" value="Unassembled WGS sequence"/>
</dbReference>
<keyword evidence="1" id="KW-0732">Signal</keyword>
<sequence>MFSCWSLLLILQPTLAGVIDPTSLLEDFEVRISRLERRLRAVEQPVWHISGVEGGWDGCAEGPCKCRVETRSLSCWSMGLSDLPPTQLVPKNILKLQRSEQ</sequence>
<feature type="signal peptide" evidence="1">
    <location>
        <begin position="1"/>
        <end position="16"/>
    </location>
</feature>
<dbReference type="AlphaFoldDB" id="A0A232FDZ7"/>
<name>A0A232FDZ7_9HYME</name>
<evidence type="ECO:0000313" key="3">
    <source>
        <dbReference type="Proteomes" id="UP000215335"/>
    </source>
</evidence>
<accession>A0A232FDZ7</accession>
<dbReference type="OrthoDB" id="2013775at2759"/>